<protein>
    <submittedName>
        <fullName evidence="1">Uncharacterized protein</fullName>
    </submittedName>
</protein>
<evidence type="ECO:0000313" key="1">
    <source>
        <dbReference type="EMBL" id="GCL64337.1"/>
    </source>
</evidence>
<accession>A0A480AW53</accession>
<dbReference type="AlphaFoldDB" id="A0A480AW53"/>
<dbReference type="RefSeq" id="WP_137734072.1">
    <property type="nucleotide sequence ID" value="NZ_BJCL01000009.1"/>
</dbReference>
<evidence type="ECO:0000313" key="2">
    <source>
        <dbReference type="Proteomes" id="UP000301751"/>
    </source>
</evidence>
<keyword evidence="2" id="KW-1185">Reference proteome</keyword>
<organism evidence="1 2">
    <name type="scientific">Pseudaquabacterium pictum</name>
    <dbReference type="NCBI Taxonomy" id="2315236"/>
    <lineage>
        <taxon>Bacteria</taxon>
        <taxon>Pseudomonadati</taxon>
        <taxon>Pseudomonadota</taxon>
        <taxon>Betaproteobacteria</taxon>
        <taxon>Burkholderiales</taxon>
        <taxon>Sphaerotilaceae</taxon>
        <taxon>Pseudaquabacterium</taxon>
    </lineage>
</organism>
<dbReference type="EMBL" id="BJCL01000009">
    <property type="protein sequence ID" value="GCL64337.1"/>
    <property type="molecule type" value="Genomic_DNA"/>
</dbReference>
<proteinExistence type="predicted"/>
<sequence length="101" mass="10552">MPDPIIPPGEQPSPRHVEAVTDLAQGLIGAAQSTGHPHGVLLDALLSAYGSLLTRHPCCWAGAAWGLREFASRLDAMQLHQAAAAQTEAERAIAAAARRPA</sequence>
<comment type="caution">
    <text evidence="1">The sequence shown here is derived from an EMBL/GenBank/DDBJ whole genome shotgun (WGS) entry which is preliminary data.</text>
</comment>
<dbReference type="Proteomes" id="UP000301751">
    <property type="component" value="Unassembled WGS sequence"/>
</dbReference>
<gene>
    <name evidence="1" type="ORF">AQPW35_34180</name>
</gene>
<name>A0A480AW53_9BURK</name>
<reference evidence="2" key="1">
    <citation type="submission" date="2019-03" db="EMBL/GenBank/DDBJ databases">
        <title>Aquabacterium pictum sp.nov., the first bacteriochlorophyll a-containing freshwater bacterium in the genus Aquabacterium of the class Betaproteobacteria.</title>
        <authorList>
            <person name="Hirose S."/>
            <person name="Tank M."/>
            <person name="Hara E."/>
            <person name="Tamaki H."/>
            <person name="Takaichi S."/>
            <person name="Haruta S."/>
            <person name="Hanada S."/>
        </authorList>
    </citation>
    <scope>NUCLEOTIDE SEQUENCE [LARGE SCALE GENOMIC DNA]</scope>
    <source>
        <strain evidence="2">W35</strain>
    </source>
</reference>